<dbReference type="SUPFAM" id="SSF50475">
    <property type="entry name" value="FMN-binding split barrel"/>
    <property type="match status" value="1"/>
</dbReference>
<sequence>MTLRSFLRQLLIDNQVKRITTEVSPDLELAAVCRREFLSASGGDALLFEQVKGTSVQIAANLFGSKARLLSMLELNEKDLTRKIRTLIAAGEHDALTNLTNACNACSMDFSEPQYQYEQLTLGDIPALRSWPGERTRYLTLALTHSVSPVTGVSNLGLYRAALVAEGKIALNFAPCSDIAEHLKTAELRNESLPVALILGADPALFWAAAAPLPTGCSEYGFAAVLTGRSFTFSPCLTQPLVAPANAEIVIEGEIKPGARVKEGPFGNHTGQYVEREDCPLMEVTAIRHRHQPILPVTVVGPPPSENVQLAKLNELLLREMLLFDVPLVADLVMPKMTAFHGVAVVAVRPCSATAVTDLIRRLRTVSSLNRSRLLILVDDDINIHDFNLSWWRTLNMLAPERVITTGKGLIINATGIDRDQLVTEDRTTTALVENRHYQISKEAPENLQP</sequence>
<feature type="domain" description="3-octaprenyl-4-hydroxybenzoate carboxy-lyase-like N-terminal" evidence="2">
    <location>
        <begin position="9"/>
        <end position="86"/>
    </location>
</feature>
<dbReference type="Pfam" id="PF20696">
    <property type="entry name" value="UbiD_C"/>
    <property type="match status" value="1"/>
</dbReference>
<evidence type="ECO:0000259" key="1">
    <source>
        <dbReference type="Pfam" id="PF01977"/>
    </source>
</evidence>
<evidence type="ECO:0000259" key="2">
    <source>
        <dbReference type="Pfam" id="PF20695"/>
    </source>
</evidence>
<evidence type="ECO:0000313" key="5">
    <source>
        <dbReference type="Proteomes" id="UP000632828"/>
    </source>
</evidence>
<dbReference type="InterPro" id="IPR002830">
    <property type="entry name" value="UbiD"/>
</dbReference>
<dbReference type="InterPro" id="IPR049383">
    <property type="entry name" value="UbiD-like_N"/>
</dbReference>
<dbReference type="Gene3D" id="3.40.1670.10">
    <property type="entry name" value="UbiD C-terminal domain-like"/>
    <property type="match status" value="1"/>
</dbReference>
<reference evidence="4" key="1">
    <citation type="submission" date="2020-09" db="EMBL/GenBank/DDBJ databases">
        <title>Pelobacter alkaliphilus sp. nov., a novel anaerobic arsenate-reducing bacterium from terrestrial mud volcano.</title>
        <authorList>
            <person name="Khomyakova M.A."/>
            <person name="Merkel A.Y."/>
            <person name="Slobodkin A.I."/>
        </authorList>
    </citation>
    <scope>NUCLEOTIDE SEQUENCE</scope>
    <source>
        <strain evidence="4">M08fum</strain>
    </source>
</reference>
<dbReference type="PANTHER" id="PTHR30108">
    <property type="entry name" value="3-OCTAPRENYL-4-HYDROXYBENZOATE CARBOXY-LYASE-RELATED"/>
    <property type="match status" value="1"/>
</dbReference>
<feature type="domain" description="3-octaprenyl-4-hydroxybenzoate carboxy-lyase-like Rift-related" evidence="1">
    <location>
        <begin position="116"/>
        <end position="303"/>
    </location>
</feature>
<dbReference type="SUPFAM" id="SSF143968">
    <property type="entry name" value="UbiD C-terminal domain-like"/>
    <property type="match status" value="1"/>
</dbReference>
<comment type="caution">
    <text evidence="4">The sequence shown here is derived from an EMBL/GenBank/DDBJ whole genome shotgun (WGS) entry which is preliminary data.</text>
</comment>
<dbReference type="GO" id="GO:0016831">
    <property type="term" value="F:carboxy-lyase activity"/>
    <property type="evidence" value="ECO:0007669"/>
    <property type="project" value="InterPro"/>
</dbReference>
<protein>
    <submittedName>
        <fullName evidence="4">UbiD family decarboxylase</fullName>
    </submittedName>
</protein>
<organism evidence="4 5">
    <name type="scientific">Pelovirga terrestris</name>
    <dbReference type="NCBI Taxonomy" id="2771352"/>
    <lineage>
        <taxon>Bacteria</taxon>
        <taxon>Pseudomonadati</taxon>
        <taxon>Thermodesulfobacteriota</taxon>
        <taxon>Desulfuromonadia</taxon>
        <taxon>Geobacterales</taxon>
        <taxon>Geobacteraceae</taxon>
        <taxon>Pelovirga</taxon>
    </lineage>
</organism>
<accession>A0A8J6QUA6</accession>
<name>A0A8J6QUA6_9BACT</name>
<dbReference type="EMBL" id="JACWUN010000004">
    <property type="protein sequence ID" value="MBD1400070.1"/>
    <property type="molecule type" value="Genomic_DNA"/>
</dbReference>
<gene>
    <name evidence="4" type="ORF">ICT70_05225</name>
</gene>
<dbReference type="Pfam" id="PF20695">
    <property type="entry name" value="UbiD_N"/>
    <property type="match status" value="1"/>
</dbReference>
<evidence type="ECO:0000313" key="4">
    <source>
        <dbReference type="EMBL" id="MBD1400070.1"/>
    </source>
</evidence>
<feature type="domain" description="3-octaprenyl-4-hydroxybenzoate carboxy-lyase-like C-terminal" evidence="3">
    <location>
        <begin position="313"/>
        <end position="404"/>
    </location>
</feature>
<dbReference type="NCBIfam" id="TIGR00148">
    <property type="entry name" value="UbiD family decarboxylase"/>
    <property type="match status" value="1"/>
</dbReference>
<dbReference type="Proteomes" id="UP000632828">
    <property type="component" value="Unassembled WGS sequence"/>
</dbReference>
<dbReference type="GO" id="GO:0005737">
    <property type="term" value="C:cytoplasm"/>
    <property type="evidence" value="ECO:0007669"/>
    <property type="project" value="TreeGrafter"/>
</dbReference>
<dbReference type="RefSeq" id="WP_191154337.1">
    <property type="nucleotide sequence ID" value="NZ_JACWUN010000004.1"/>
</dbReference>
<keyword evidence="5" id="KW-1185">Reference proteome</keyword>
<evidence type="ECO:0000259" key="3">
    <source>
        <dbReference type="Pfam" id="PF20696"/>
    </source>
</evidence>
<proteinExistence type="predicted"/>
<dbReference type="Pfam" id="PF01977">
    <property type="entry name" value="UbiD"/>
    <property type="match status" value="1"/>
</dbReference>
<dbReference type="InterPro" id="IPR048304">
    <property type="entry name" value="UbiD_Rift_dom"/>
</dbReference>
<dbReference type="AlphaFoldDB" id="A0A8J6QUA6"/>
<dbReference type="InterPro" id="IPR049381">
    <property type="entry name" value="UbiD-like_C"/>
</dbReference>
<dbReference type="PANTHER" id="PTHR30108:SF17">
    <property type="entry name" value="FERULIC ACID DECARBOXYLASE 1"/>
    <property type="match status" value="1"/>
</dbReference>